<dbReference type="EMBL" id="VSWC01000092">
    <property type="protein sequence ID" value="KAA1091558.1"/>
    <property type="molecule type" value="Genomic_DNA"/>
</dbReference>
<dbReference type="Proteomes" id="UP000324748">
    <property type="component" value="Unassembled WGS sequence"/>
</dbReference>
<keyword evidence="3" id="KW-1185">Reference proteome</keyword>
<organism evidence="2 3">
    <name type="scientific">Puccinia graminis f. sp. tritici</name>
    <dbReference type="NCBI Taxonomy" id="56615"/>
    <lineage>
        <taxon>Eukaryota</taxon>
        <taxon>Fungi</taxon>
        <taxon>Dikarya</taxon>
        <taxon>Basidiomycota</taxon>
        <taxon>Pucciniomycotina</taxon>
        <taxon>Pucciniomycetes</taxon>
        <taxon>Pucciniales</taxon>
        <taxon>Pucciniaceae</taxon>
        <taxon>Puccinia</taxon>
    </lineage>
</organism>
<dbReference type="EMBL" id="VDEP01000471">
    <property type="protein sequence ID" value="KAA1076188.1"/>
    <property type="molecule type" value="Genomic_DNA"/>
</dbReference>
<name>A0A5B0NUQ0_PUCGR</name>
<proteinExistence type="predicted"/>
<dbReference type="AlphaFoldDB" id="A0A5B0NUQ0"/>
<evidence type="ECO:0000313" key="3">
    <source>
        <dbReference type="Proteomes" id="UP000324748"/>
    </source>
</evidence>
<sequence length="119" mass="13897">MAHAIYPHRTPGIPSKSPWRNCYPLAPGTRIHDTSHAVAGLHLLIRYNPRFDLERNTTFFLLEIDRADQPSNESTLALNRLTGRALRILQTLNGHKQRKRSTEQGRREFTNWMRRKKVI</sequence>
<evidence type="ECO:0000313" key="2">
    <source>
        <dbReference type="EMBL" id="KAA1091558.1"/>
    </source>
</evidence>
<dbReference type="Proteomes" id="UP000325313">
    <property type="component" value="Unassembled WGS sequence"/>
</dbReference>
<gene>
    <name evidence="2" type="ORF">PGT21_035583</name>
    <name evidence="1" type="ORF">PGTUg99_036915</name>
</gene>
<reference evidence="3 4" key="1">
    <citation type="submission" date="2019-05" db="EMBL/GenBank/DDBJ databases">
        <title>Emergence of the Ug99 lineage of the wheat stem rust pathogen through somatic hybridization.</title>
        <authorList>
            <person name="Li F."/>
            <person name="Upadhyaya N.M."/>
            <person name="Sperschneider J."/>
            <person name="Matny O."/>
            <person name="Nguyen-Phuc H."/>
            <person name="Mago R."/>
            <person name="Raley C."/>
            <person name="Miller M.E."/>
            <person name="Silverstein K.A.T."/>
            <person name="Henningsen E."/>
            <person name="Hirsch C.D."/>
            <person name="Visser B."/>
            <person name="Pretorius Z.A."/>
            <person name="Steffenson B.J."/>
            <person name="Schwessinger B."/>
            <person name="Dodds P.N."/>
            <person name="Figueroa M."/>
        </authorList>
    </citation>
    <scope>NUCLEOTIDE SEQUENCE [LARGE SCALE GENOMIC DNA]</scope>
    <source>
        <strain evidence="2">21-0</strain>
        <strain evidence="1 4">Ug99</strain>
    </source>
</reference>
<comment type="caution">
    <text evidence="2">The sequence shown here is derived from an EMBL/GenBank/DDBJ whole genome shotgun (WGS) entry which is preliminary data.</text>
</comment>
<accession>A0A5B0NUQ0</accession>
<protein>
    <submittedName>
        <fullName evidence="2">Uncharacterized protein</fullName>
    </submittedName>
</protein>
<evidence type="ECO:0000313" key="4">
    <source>
        <dbReference type="Proteomes" id="UP000325313"/>
    </source>
</evidence>
<evidence type="ECO:0000313" key="1">
    <source>
        <dbReference type="EMBL" id="KAA1076188.1"/>
    </source>
</evidence>